<dbReference type="VEuPathDB" id="VectorBase:ISCW007231"/>
<evidence type="ECO:0000313" key="1">
    <source>
        <dbReference type="EMBL" id="EEC09251.1"/>
    </source>
</evidence>
<dbReference type="AlphaFoldDB" id="B7PRM9"/>
<dbReference type="EMBL" id="ABJB010645080">
    <property type="status" value="NOT_ANNOTATED_CDS"/>
    <property type="molecule type" value="Genomic_DNA"/>
</dbReference>
<dbReference type="EMBL" id="DS773815">
    <property type="protein sequence ID" value="EEC09251.1"/>
    <property type="molecule type" value="Genomic_DNA"/>
</dbReference>
<dbReference type="HOGENOM" id="CLU_2212818_0_0_1"/>
<gene>
    <name evidence="1" type="ORF">IscW_ISCW007231</name>
</gene>
<dbReference type="EnsemblMetazoa" id="ISCW007231-RA">
    <property type="protein sequence ID" value="ISCW007231-PA"/>
    <property type="gene ID" value="ISCW007231"/>
</dbReference>
<evidence type="ECO:0000313" key="3">
    <source>
        <dbReference type="Proteomes" id="UP000001555"/>
    </source>
</evidence>
<dbReference type="VEuPathDB" id="VectorBase:ISCI007231"/>
<protein>
    <submittedName>
        <fullName evidence="1 2">Uncharacterized protein</fullName>
    </submittedName>
</protein>
<organism>
    <name type="scientific">Ixodes scapularis</name>
    <name type="common">Black-legged tick</name>
    <name type="synonym">Deer tick</name>
    <dbReference type="NCBI Taxonomy" id="6945"/>
    <lineage>
        <taxon>Eukaryota</taxon>
        <taxon>Metazoa</taxon>
        <taxon>Ecdysozoa</taxon>
        <taxon>Arthropoda</taxon>
        <taxon>Chelicerata</taxon>
        <taxon>Arachnida</taxon>
        <taxon>Acari</taxon>
        <taxon>Parasitiformes</taxon>
        <taxon>Ixodida</taxon>
        <taxon>Ixodoidea</taxon>
        <taxon>Ixodidae</taxon>
        <taxon>Ixodinae</taxon>
        <taxon>Ixodes</taxon>
    </lineage>
</organism>
<proteinExistence type="predicted"/>
<reference evidence="1 3" key="1">
    <citation type="submission" date="2008-03" db="EMBL/GenBank/DDBJ databases">
        <title>Annotation of Ixodes scapularis.</title>
        <authorList>
            <consortium name="Ixodes scapularis Genome Project Consortium"/>
            <person name="Caler E."/>
            <person name="Hannick L.I."/>
            <person name="Bidwell S."/>
            <person name="Joardar V."/>
            <person name="Thiagarajan M."/>
            <person name="Amedeo P."/>
            <person name="Galinsky K.J."/>
            <person name="Schobel S."/>
            <person name="Inman J."/>
            <person name="Hostetler J."/>
            <person name="Miller J."/>
            <person name="Hammond M."/>
            <person name="Megy K."/>
            <person name="Lawson D."/>
            <person name="Kodira C."/>
            <person name="Sutton G."/>
            <person name="Meyer J."/>
            <person name="Hill C.A."/>
            <person name="Birren B."/>
            <person name="Nene V."/>
            <person name="Collins F."/>
            <person name="Alarcon-Chaidez F."/>
            <person name="Wikel S."/>
            <person name="Strausberg R."/>
        </authorList>
    </citation>
    <scope>NUCLEOTIDE SEQUENCE [LARGE SCALE GENOMIC DNA]</scope>
    <source>
        <strain evidence="3">Wikel</strain>
        <strain evidence="1">Wikel colony</strain>
    </source>
</reference>
<accession>B7PRM9</accession>
<dbReference type="PaxDb" id="6945-B7PRM9"/>
<sequence>MCIFTTFQGLRVGGEGGLLCITIFASALQSTEVKVFVYRCSRNCSVSWSNVTVYSPFVICPFQNRARHLVAAAQMIRVRLCLDNALSMYWIRGLRQSSARTRIQLSA</sequence>
<keyword evidence="3" id="KW-1185">Reference proteome</keyword>
<evidence type="ECO:0000313" key="2">
    <source>
        <dbReference type="EnsemblMetazoa" id="ISCW007231-PA"/>
    </source>
</evidence>
<dbReference type="Proteomes" id="UP000001555">
    <property type="component" value="Unassembled WGS sequence"/>
</dbReference>
<name>B7PRM9_IXOSC</name>
<dbReference type="InParanoid" id="B7PRM9"/>
<reference evidence="2" key="2">
    <citation type="submission" date="2020-05" db="UniProtKB">
        <authorList>
            <consortium name="EnsemblMetazoa"/>
        </authorList>
    </citation>
    <scope>IDENTIFICATION</scope>
    <source>
        <strain evidence="2">wikel</strain>
    </source>
</reference>